<dbReference type="GO" id="GO:0016567">
    <property type="term" value="P:protein ubiquitination"/>
    <property type="evidence" value="ECO:0007669"/>
    <property type="project" value="InterPro"/>
</dbReference>
<evidence type="ECO:0000256" key="6">
    <source>
        <dbReference type="ARBA" id="ARBA00022692"/>
    </source>
</evidence>
<evidence type="ECO:0000259" key="17">
    <source>
        <dbReference type="PROSITE" id="PS50089"/>
    </source>
</evidence>
<evidence type="ECO:0000256" key="5">
    <source>
        <dbReference type="ARBA" id="ARBA00022679"/>
    </source>
</evidence>
<feature type="compositionally biased region" description="Low complexity" evidence="15">
    <location>
        <begin position="1"/>
        <end position="18"/>
    </location>
</feature>
<sequence>MRSFPYSSSPPMTTTAPTQPHMHHYHHHHHSLFSSHFFPIIILVLLFLVLLIHWILTSLQTMLIRHEDTNTSRHYSNDQLQTHVVHNLDELVRNTIPFSVYTAKYANEESLRDCVICLDEFEDNNDIGTLPLCSHSFHLECIEAWLRKKPNCPLCRSSCHLNHSIIIDVPERSLLTPR</sequence>
<dbReference type="InterPro" id="IPR001841">
    <property type="entry name" value="Znf_RING"/>
</dbReference>
<evidence type="ECO:0000256" key="2">
    <source>
        <dbReference type="ARBA" id="ARBA00004167"/>
    </source>
</evidence>
<dbReference type="SMART" id="SM00184">
    <property type="entry name" value="RING"/>
    <property type="match status" value="1"/>
</dbReference>
<evidence type="ECO:0000256" key="11">
    <source>
        <dbReference type="ARBA" id="ARBA00022989"/>
    </source>
</evidence>
<comment type="pathway">
    <text evidence="3">Protein modification; protein ubiquitination.</text>
</comment>
<dbReference type="PANTHER" id="PTHR46913">
    <property type="entry name" value="RING-H2 FINGER PROTEIN ATL16"/>
    <property type="match status" value="1"/>
</dbReference>
<evidence type="ECO:0000256" key="9">
    <source>
        <dbReference type="ARBA" id="ARBA00022786"/>
    </source>
</evidence>
<organism evidence="18">
    <name type="scientific">Medicago truncatula</name>
    <name type="common">Barrel medic</name>
    <name type="synonym">Medicago tribuloides</name>
    <dbReference type="NCBI Taxonomy" id="3880"/>
    <lineage>
        <taxon>Eukaryota</taxon>
        <taxon>Viridiplantae</taxon>
        <taxon>Streptophyta</taxon>
        <taxon>Embryophyta</taxon>
        <taxon>Tracheophyta</taxon>
        <taxon>Spermatophyta</taxon>
        <taxon>Magnoliopsida</taxon>
        <taxon>eudicotyledons</taxon>
        <taxon>Gunneridae</taxon>
        <taxon>Pentapetalae</taxon>
        <taxon>rosids</taxon>
        <taxon>fabids</taxon>
        <taxon>Fabales</taxon>
        <taxon>Fabaceae</taxon>
        <taxon>Papilionoideae</taxon>
        <taxon>50 kb inversion clade</taxon>
        <taxon>NPAAA clade</taxon>
        <taxon>Hologalegina</taxon>
        <taxon>IRL clade</taxon>
        <taxon>Trifolieae</taxon>
        <taxon>Medicago</taxon>
    </lineage>
</organism>
<keyword evidence="9" id="KW-0833">Ubl conjugation pathway</keyword>
<keyword evidence="8 14" id="KW-0863">Zinc-finger</keyword>
<name>A0A396IVV5_MEDTR</name>
<gene>
    <name evidence="18" type="ORF">MtrunA17_Chr3g0118101</name>
</gene>
<dbReference type="PANTHER" id="PTHR46913:SF1">
    <property type="entry name" value="RING-H2 FINGER PROTEIN ATL16"/>
    <property type="match status" value="1"/>
</dbReference>
<keyword evidence="6 16" id="KW-0812">Transmembrane</keyword>
<dbReference type="EC" id="2.3.2.27" evidence="4"/>
<dbReference type="InterPro" id="IPR044600">
    <property type="entry name" value="ATL1/ATL16-like"/>
</dbReference>
<keyword evidence="11 16" id="KW-1133">Transmembrane helix</keyword>
<dbReference type="GO" id="GO:0016020">
    <property type="term" value="C:membrane"/>
    <property type="evidence" value="ECO:0007669"/>
    <property type="project" value="UniProtKB-SubCell"/>
</dbReference>
<reference evidence="18" key="1">
    <citation type="journal article" date="2018" name="Nat. Plants">
        <title>Whole-genome landscape of Medicago truncatula symbiotic genes.</title>
        <authorList>
            <person name="Pecrix Y."/>
            <person name="Gamas P."/>
            <person name="Carrere S."/>
        </authorList>
    </citation>
    <scope>NUCLEOTIDE SEQUENCE</scope>
    <source>
        <tissue evidence="18">Leaves</tissue>
    </source>
</reference>
<feature type="transmembrane region" description="Helical" evidence="16">
    <location>
        <begin position="37"/>
        <end position="56"/>
    </location>
</feature>
<evidence type="ECO:0000256" key="14">
    <source>
        <dbReference type="PROSITE-ProRule" id="PRU00175"/>
    </source>
</evidence>
<keyword evidence="10" id="KW-0862">Zinc</keyword>
<dbReference type="GO" id="GO:0008270">
    <property type="term" value="F:zinc ion binding"/>
    <property type="evidence" value="ECO:0007669"/>
    <property type="project" value="UniProtKB-KW"/>
</dbReference>
<evidence type="ECO:0000256" key="8">
    <source>
        <dbReference type="ARBA" id="ARBA00022771"/>
    </source>
</evidence>
<evidence type="ECO:0000256" key="3">
    <source>
        <dbReference type="ARBA" id="ARBA00004906"/>
    </source>
</evidence>
<dbReference type="InterPro" id="IPR013083">
    <property type="entry name" value="Znf_RING/FYVE/PHD"/>
</dbReference>
<comment type="catalytic activity">
    <reaction evidence="1">
        <text>S-ubiquitinyl-[E2 ubiquitin-conjugating enzyme]-L-cysteine + [acceptor protein]-L-lysine = [E2 ubiquitin-conjugating enzyme]-L-cysteine + N(6)-ubiquitinyl-[acceptor protein]-L-lysine.</text>
        <dbReference type="EC" id="2.3.2.27"/>
    </reaction>
</comment>
<evidence type="ECO:0000256" key="7">
    <source>
        <dbReference type="ARBA" id="ARBA00022723"/>
    </source>
</evidence>
<evidence type="ECO:0000256" key="13">
    <source>
        <dbReference type="ARBA" id="ARBA00024209"/>
    </source>
</evidence>
<comment type="similarity">
    <text evidence="13">Belongs to the RING-type zinc finger family. ATL subfamily.</text>
</comment>
<protein>
    <recommendedName>
        <fullName evidence="4">RING-type E3 ubiquitin transferase</fullName>
        <ecNumber evidence="4">2.3.2.27</ecNumber>
    </recommendedName>
</protein>
<dbReference type="Pfam" id="PF13639">
    <property type="entry name" value="zf-RING_2"/>
    <property type="match status" value="1"/>
</dbReference>
<evidence type="ECO:0000256" key="12">
    <source>
        <dbReference type="ARBA" id="ARBA00023136"/>
    </source>
</evidence>
<accession>A0A396IVV5</accession>
<evidence type="ECO:0000256" key="1">
    <source>
        <dbReference type="ARBA" id="ARBA00000900"/>
    </source>
</evidence>
<dbReference type="AlphaFoldDB" id="A0A396IVV5"/>
<comment type="caution">
    <text evidence="18">The sequence shown here is derived from an EMBL/GenBank/DDBJ whole genome shotgun (WGS) entry which is preliminary data.</text>
</comment>
<dbReference type="Gene3D" id="3.30.40.10">
    <property type="entry name" value="Zinc/RING finger domain, C3HC4 (zinc finger)"/>
    <property type="match status" value="1"/>
</dbReference>
<dbReference type="Proteomes" id="UP000265566">
    <property type="component" value="Chromosome 3"/>
</dbReference>
<proteinExistence type="inferred from homology"/>
<dbReference type="Gramene" id="rna17230">
    <property type="protein sequence ID" value="RHN68821.1"/>
    <property type="gene ID" value="gene17230"/>
</dbReference>
<evidence type="ECO:0000256" key="16">
    <source>
        <dbReference type="SAM" id="Phobius"/>
    </source>
</evidence>
<keyword evidence="5" id="KW-0808">Transferase</keyword>
<evidence type="ECO:0000256" key="4">
    <source>
        <dbReference type="ARBA" id="ARBA00012483"/>
    </source>
</evidence>
<keyword evidence="12 16" id="KW-0472">Membrane</keyword>
<feature type="region of interest" description="Disordered" evidence="15">
    <location>
        <begin position="1"/>
        <end position="21"/>
    </location>
</feature>
<evidence type="ECO:0000313" key="18">
    <source>
        <dbReference type="EMBL" id="RHN68821.1"/>
    </source>
</evidence>
<comment type="subcellular location">
    <subcellularLocation>
        <location evidence="2">Membrane</location>
        <topology evidence="2">Single-pass membrane protein</topology>
    </subcellularLocation>
</comment>
<dbReference type="GO" id="GO:0061630">
    <property type="term" value="F:ubiquitin protein ligase activity"/>
    <property type="evidence" value="ECO:0007669"/>
    <property type="project" value="UniProtKB-EC"/>
</dbReference>
<keyword evidence="7" id="KW-0479">Metal-binding</keyword>
<evidence type="ECO:0000256" key="10">
    <source>
        <dbReference type="ARBA" id="ARBA00022833"/>
    </source>
</evidence>
<evidence type="ECO:0000256" key="15">
    <source>
        <dbReference type="SAM" id="MobiDB-lite"/>
    </source>
</evidence>
<dbReference type="EMBL" id="PSQE01000003">
    <property type="protein sequence ID" value="RHN68821.1"/>
    <property type="molecule type" value="Genomic_DNA"/>
</dbReference>
<dbReference type="PROSITE" id="PS50089">
    <property type="entry name" value="ZF_RING_2"/>
    <property type="match status" value="1"/>
</dbReference>
<dbReference type="SUPFAM" id="SSF57850">
    <property type="entry name" value="RING/U-box"/>
    <property type="match status" value="1"/>
</dbReference>
<feature type="domain" description="RING-type" evidence="17">
    <location>
        <begin position="114"/>
        <end position="156"/>
    </location>
</feature>